<dbReference type="SUPFAM" id="SSF52218">
    <property type="entry name" value="Flavoproteins"/>
    <property type="match status" value="1"/>
</dbReference>
<proteinExistence type="predicted"/>
<evidence type="ECO:0000313" key="10">
    <source>
        <dbReference type="EMBL" id="KAH7118533.1"/>
    </source>
</evidence>
<dbReference type="GO" id="GO:0016655">
    <property type="term" value="F:oxidoreductase activity, acting on NAD(P)H, quinone or similar compound as acceptor"/>
    <property type="evidence" value="ECO:0007669"/>
    <property type="project" value="TreeGrafter"/>
</dbReference>
<dbReference type="OrthoDB" id="8300214at2759"/>
<keyword evidence="7" id="KW-0560">Oxidoreductase</keyword>
<comment type="caution">
    <text evidence="10">The sequence shown here is derived from an EMBL/GenBank/DDBJ whole genome shotgun (WGS) entry which is preliminary data.</text>
</comment>
<reference evidence="10" key="1">
    <citation type="journal article" date="2021" name="Nat. Commun.">
        <title>Genetic determinants of endophytism in the Arabidopsis root mycobiome.</title>
        <authorList>
            <person name="Mesny F."/>
            <person name="Miyauchi S."/>
            <person name="Thiergart T."/>
            <person name="Pickel B."/>
            <person name="Atanasova L."/>
            <person name="Karlsson M."/>
            <person name="Huettel B."/>
            <person name="Barry K.W."/>
            <person name="Haridas S."/>
            <person name="Chen C."/>
            <person name="Bauer D."/>
            <person name="Andreopoulos W."/>
            <person name="Pangilinan J."/>
            <person name="LaButti K."/>
            <person name="Riley R."/>
            <person name="Lipzen A."/>
            <person name="Clum A."/>
            <person name="Drula E."/>
            <person name="Henrissat B."/>
            <person name="Kohler A."/>
            <person name="Grigoriev I.V."/>
            <person name="Martin F.M."/>
            <person name="Hacquard S."/>
        </authorList>
    </citation>
    <scope>NUCLEOTIDE SEQUENCE</scope>
    <source>
        <strain evidence="10">MPI-CAGE-AT-0021</strain>
    </source>
</reference>
<evidence type="ECO:0000313" key="11">
    <source>
        <dbReference type="Proteomes" id="UP000717696"/>
    </source>
</evidence>
<keyword evidence="11" id="KW-1185">Reference proteome</keyword>
<dbReference type="GO" id="GO:0000166">
    <property type="term" value="F:nucleotide binding"/>
    <property type="evidence" value="ECO:0007669"/>
    <property type="project" value="UniProtKB-KW"/>
</dbReference>
<gene>
    <name evidence="10" type="ORF">B0J13DRAFT_458024</name>
</gene>
<feature type="region of interest" description="Disordered" evidence="8">
    <location>
        <begin position="280"/>
        <end position="303"/>
    </location>
</feature>
<dbReference type="AlphaFoldDB" id="A0A9P9IEA7"/>
<dbReference type="Pfam" id="PF03358">
    <property type="entry name" value="FMN_red"/>
    <property type="match status" value="1"/>
</dbReference>
<evidence type="ECO:0000256" key="4">
    <source>
        <dbReference type="ARBA" id="ARBA00022643"/>
    </source>
</evidence>
<keyword evidence="4" id="KW-0288">FMN</keyword>
<dbReference type="InterPro" id="IPR005025">
    <property type="entry name" value="FMN_Rdtase-like_dom"/>
</dbReference>
<keyword evidence="3" id="KW-0285">Flavoprotein</keyword>
<dbReference type="FunFam" id="3.40.50.360:FF:000027">
    <property type="entry name" value="Arsenical resistance protein ArsH"/>
    <property type="match status" value="1"/>
</dbReference>
<dbReference type="Proteomes" id="UP000717696">
    <property type="component" value="Unassembled WGS sequence"/>
</dbReference>
<evidence type="ECO:0000259" key="9">
    <source>
        <dbReference type="Pfam" id="PF03358"/>
    </source>
</evidence>
<keyword evidence="5" id="KW-0547">Nucleotide-binding</keyword>
<dbReference type="EMBL" id="JAGMUU010000031">
    <property type="protein sequence ID" value="KAH7118533.1"/>
    <property type="molecule type" value="Genomic_DNA"/>
</dbReference>
<dbReference type="InterPro" id="IPR029039">
    <property type="entry name" value="Flavoprotein-like_sf"/>
</dbReference>
<evidence type="ECO:0000256" key="2">
    <source>
        <dbReference type="ARBA" id="ARBA00011881"/>
    </source>
</evidence>
<evidence type="ECO:0000256" key="7">
    <source>
        <dbReference type="ARBA" id="ARBA00023002"/>
    </source>
</evidence>
<evidence type="ECO:0000256" key="1">
    <source>
        <dbReference type="ARBA" id="ARBA00001917"/>
    </source>
</evidence>
<comment type="subunit">
    <text evidence="2">Homotetramer.</text>
</comment>
<evidence type="ECO:0000256" key="6">
    <source>
        <dbReference type="ARBA" id="ARBA00022857"/>
    </source>
</evidence>
<name>A0A9P9IEA7_9HYPO</name>
<dbReference type="InterPro" id="IPR014063">
    <property type="entry name" value="Arsenate-R_ArsH"/>
</dbReference>
<dbReference type="PANTHER" id="PTHR43590">
    <property type="entry name" value="ARSENIC RESISTANCE PROTEIN ARSH (AFU_ORTHOLOGUE AFUA_5G15030)"/>
    <property type="match status" value="1"/>
</dbReference>
<sequence length="303" mass="34598">MKGHGDLNNSYAARPQVELVPNPTYSGRSFAISKDDDEPDIRERYRPFLLDEACEDTDWVALLELSTALKMVESEIINRGRDRLRILVLYGSMRSRSYSRLLAYECSRILFRLGCDVRVYDPTGLPQKDDIQHIHNKVQELRELSKWSDGHVWVSPEQHGNLTGIFKQQIDWIPLSSGSVRPTQGRTLAIAQVSGGSQSFNAVNSLRILGRWMRMFTIPNQSSVPKAYTQFTSEAEGSRMLPSPNRDRIVDCMEELVKYTIVMRPHFNLFGDRFSEREERRAKLETEQDAMKPELAVGKTGGS</sequence>
<evidence type="ECO:0000256" key="5">
    <source>
        <dbReference type="ARBA" id="ARBA00022741"/>
    </source>
</evidence>
<organism evidence="10 11">
    <name type="scientific">Dactylonectria estremocensis</name>
    <dbReference type="NCBI Taxonomy" id="1079267"/>
    <lineage>
        <taxon>Eukaryota</taxon>
        <taxon>Fungi</taxon>
        <taxon>Dikarya</taxon>
        <taxon>Ascomycota</taxon>
        <taxon>Pezizomycotina</taxon>
        <taxon>Sordariomycetes</taxon>
        <taxon>Hypocreomycetidae</taxon>
        <taxon>Hypocreales</taxon>
        <taxon>Nectriaceae</taxon>
        <taxon>Dactylonectria</taxon>
    </lineage>
</organism>
<dbReference type="PANTHER" id="PTHR43590:SF1">
    <property type="entry name" value="ARSENIC RESISTANCE PROTEIN ARSH (AFU_ORTHOLOGUE AFUA_5G15030)"/>
    <property type="match status" value="1"/>
</dbReference>
<evidence type="ECO:0000256" key="3">
    <source>
        <dbReference type="ARBA" id="ARBA00022630"/>
    </source>
</evidence>
<dbReference type="Gene3D" id="3.40.50.360">
    <property type="match status" value="1"/>
</dbReference>
<evidence type="ECO:0000256" key="8">
    <source>
        <dbReference type="SAM" id="MobiDB-lite"/>
    </source>
</evidence>
<keyword evidence="6" id="KW-0521">NADP</keyword>
<accession>A0A9P9IEA7</accession>
<dbReference type="NCBIfam" id="TIGR02690">
    <property type="entry name" value="resist_ArsH"/>
    <property type="match status" value="1"/>
</dbReference>
<feature type="domain" description="NADPH-dependent FMN reductase-like" evidence="9">
    <location>
        <begin position="85"/>
        <end position="228"/>
    </location>
</feature>
<comment type="cofactor">
    <cofactor evidence="1">
        <name>FMN</name>
        <dbReference type="ChEBI" id="CHEBI:58210"/>
    </cofactor>
</comment>
<feature type="compositionally biased region" description="Basic and acidic residues" evidence="8">
    <location>
        <begin position="280"/>
        <end position="292"/>
    </location>
</feature>
<protein>
    <submittedName>
        <fullName evidence="10">Flavoprotein-like protein</fullName>
    </submittedName>
</protein>